<reference evidence="3 4" key="2">
    <citation type="submission" date="2020-08" db="EMBL/GenBank/DDBJ databases">
        <title>Sequencing the genomes of 1000 actinobacteria strains.</title>
        <authorList>
            <person name="Klenk H.-P."/>
        </authorList>
    </citation>
    <scope>NUCLEOTIDE SEQUENCE [LARGE SCALE GENOMIC DNA]</scope>
    <source>
        <strain evidence="3 4">DSM 44772</strain>
    </source>
</reference>
<dbReference type="InterPro" id="IPR014710">
    <property type="entry name" value="RmlC-like_jellyroll"/>
</dbReference>
<dbReference type="Proteomes" id="UP001501427">
    <property type="component" value="Unassembled WGS sequence"/>
</dbReference>
<dbReference type="Gene3D" id="2.60.120.10">
    <property type="entry name" value="Jelly Rolls"/>
    <property type="match status" value="1"/>
</dbReference>
<evidence type="ECO:0000313" key="2">
    <source>
        <dbReference type="EMBL" id="GAA0599122.1"/>
    </source>
</evidence>
<evidence type="ECO:0000313" key="5">
    <source>
        <dbReference type="Proteomes" id="UP001501427"/>
    </source>
</evidence>
<protein>
    <recommendedName>
        <fullName evidence="6">Cysteine dioxygenase</fullName>
    </recommendedName>
</protein>
<dbReference type="EMBL" id="BAAAHD010000094">
    <property type="protein sequence ID" value="GAA0599122.1"/>
    <property type="molecule type" value="Genomic_DNA"/>
</dbReference>
<feature type="region of interest" description="Disordered" evidence="1">
    <location>
        <begin position="1"/>
        <end position="21"/>
    </location>
</feature>
<comment type="caution">
    <text evidence="3">The sequence shown here is derived from an EMBL/GenBank/DDBJ whole genome shotgun (WGS) entry which is preliminary data.</text>
</comment>
<dbReference type="InterPro" id="IPR011051">
    <property type="entry name" value="RmlC_Cupin_sf"/>
</dbReference>
<dbReference type="AlphaFoldDB" id="A0A7W7N0L2"/>
<evidence type="ECO:0000313" key="4">
    <source>
        <dbReference type="Proteomes" id="UP000549343"/>
    </source>
</evidence>
<dbReference type="EMBL" id="JACHMV010000001">
    <property type="protein sequence ID" value="MBB4778131.1"/>
    <property type="molecule type" value="Genomic_DNA"/>
</dbReference>
<dbReference type="RefSeq" id="WP_184889027.1">
    <property type="nucleotide sequence ID" value="NZ_BAAAHD010000094.1"/>
</dbReference>
<feature type="compositionally biased region" description="Low complexity" evidence="1">
    <location>
        <begin position="140"/>
        <end position="151"/>
    </location>
</feature>
<reference evidence="2 5" key="1">
    <citation type="journal article" date="2019" name="Int. J. Syst. Evol. Microbiol.">
        <title>The Global Catalogue of Microorganisms (GCM) 10K type strain sequencing project: providing services to taxonomists for standard genome sequencing and annotation.</title>
        <authorList>
            <consortium name="The Broad Institute Genomics Platform"/>
            <consortium name="The Broad Institute Genome Sequencing Center for Infectious Disease"/>
            <person name="Wu L."/>
            <person name="Ma J."/>
        </authorList>
    </citation>
    <scope>NUCLEOTIDE SEQUENCE [LARGE SCALE GENOMIC DNA]</scope>
    <source>
        <strain evidence="2 5">JCM 10667</strain>
    </source>
</reference>
<dbReference type="Proteomes" id="UP000549343">
    <property type="component" value="Unassembled WGS sequence"/>
</dbReference>
<sequence>MVPDLTMRGQEDPHGRAITAHPPTVGQLAALVREVAGRPAEWWRLVGFDADRPVHVRLDDQVWLTTWPPGHGGPVRGRVSTLLAGELAEVVIAESGVTERPLRANRVRVHGTAADGESPNALTNPGPAFAVSLHAGGPGPERAAPGQLSDR</sequence>
<reference evidence="2" key="3">
    <citation type="submission" date="2023-12" db="EMBL/GenBank/DDBJ databases">
        <authorList>
            <person name="Sun Q."/>
            <person name="Inoue M."/>
        </authorList>
    </citation>
    <scope>NUCLEOTIDE SEQUENCE</scope>
    <source>
        <strain evidence="2">JCM 10667</strain>
    </source>
</reference>
<organism evidence="3 4">
    <name type="scientific">Actinomadura livida</name>
    <dbReference type="NCBI Taxonomy" id="79909"/>
    <lineage>
        <taxon>Bacteria</taxon>
        <taxon>Bacillati</taxon>
        <taxon>Actinomycetota</taxon>
        <taxon>Actinomycetes</taxon>
        <taxon>Streptosporangiales</taxon>
        <taxon>Thermomonosporaceae</taxon>
        <taxon>Actinomadura</taxon>
    </lineage>
</organism>
<evidence type="ECO:0000313" key="3">
    <source>
        <dbReference type="EMBL" id="MBB4778131.1"/>
    </source>
</evidence>
<feature type="region of interest" description="Disordered" evidence="1">
    <location>
        <begin position="111"/>
        <end position="151"/>
    </location>
</feature>
<dbReference type="SUPFAM" id="SSF51182">
    <property type="entry name" value="RmlC-like cupins"/>
    <property type="match status" value="1"/>
</dbReference>
<gene>
    <name evidence="3" type="ORF">F4557_006549</name>
    <name evidence="2" type="ORF">GCM10009546_71360</name>
</gene>
<name>A0A7W7N0L2_9ACTN</name>
<accession>A0A7W7N0L2</accession>
<proteinExistence type="predicted"/>
<evidence type="ECO:0008006" key="6">
    <source>
        <dbReference type="Google" id="ProtNLM"/>
    </source>
</evidence>
<evidence type="ECO:0000256" key="1">
    <source>
        <dbReference type="SAM" id="MobiDB-lite"/>
    </source>
</evidence>
<keyword evidence="5" id="KW-1185">Reference proteome</keyword>